<dbReference type="PIRSF" id="PIRSF017393">
    <property type="entry name" value="MTase_SAV2177"/>
    <property type="match status" value="1"/>
</dbReference>
<accession>A0A7W7HXB4</accession>
<keyword evidence="1" id="KW-0830">Ubiquinone</keyword>
<gene>
    <name evidence="1" type="ORF">BJ971_003035</name>
</gene>
<dbReference type="InterPro" id="IPR006764">
    <property type="entry name" value="SAM_dep_MeTrfase_SAV2177_type"/>
</dbReference>
<protein>
    <submittedName>
        <fullName evidence="1">Ubiquinone/menaquinone biosynthesis C-methylase UbiE</fullName>
    </submittedName>
</protein>
<dbReference type="Gene3D" id="3.40.50.150">
    <property type="entry name" value="Vaccinia Virus protein VP39"/>
    <property type="match status" value="1"/>
</dbReference>
<sequence>MNQTPASGSELNDQLNTEVAHSARLWNYLLGGKDNFAADREAAEYALALMPELVQSARANREFLGRAVRYLAGEAGIRQFLDIGTGLPTANNTHEVAQEAAPSSRIVYVDNDPMVLVHARALLTSTPEGATDYIDADANDVERILQDAAKTLDFTEPVAIMLLGIVNFIVDDAAARAVVRRLVEAVPPGSYLVISHPTTEVNGPAVEQSMRQWNESGAAPITARTRTEIADFFDGLELLDPGVVTCSAWRPDPLHPGITDKVSEFAGVGRKPA</sequence>
<keyword evidence="1" id="KW-0489">Methyltransferase</keyword>
<dbReference type="GO" id="GO:0008168">
    <property type="term" value="F:methyltransferase activity"/>
    <property type="evidence" value="ECO:0007669"/>
    <property type="project" value="UniProtKB-KW"/>
</dbReference>
<comment type="caution">
    <text evidence="1">The sequence shown here is derived from an EMBL/GenBank/DDBJ whole genome shotgun (WGS) entry which is preliminary data.</text>
</comment>
<organism evidence="1 2">
    <name type="scientific">Actinoplanes digitatis</name>
    <dbReference type="NCBI Taxonomy" id="1868"/>
    <lineage>
        <taxon>Bacteria</taxon>
        <taxon>Bacillati</taxon>
        <taxon>Actinomycetota</taxon>
        <taxon>Actinomycetes</taxon>
        <taxon>Micromonosporales</taxon>
        <taxon>Micromonosporaceae</taxon>
        <taxon>Actinoplanes</taxon>
    </lineage>
</organism>
<dbReference type="Proteomes" id="UP000578112">
    <property type="component" value="Unassembled WGS sequence"/>
</dbReference>
<name>A0A7W7HXB4_9ACTN</name>
<proteinExistence type="predicted"/>
<dbReference type="GO" id="GO:0032259">
    <property type="term" value="P:methylation"/>
    <property type="evidence" value="ECO:0007669"/>
    <property type="project" value="UniProtKB-KW"/>
</dbReference>
<reference evidence="1 2" key="1">
    <citation type="submission" date="2020-08" db="EMBL/GenBank/DDBJ databases">
        <title>Sequencing the genomes of 1000 actinobacteria strains.</title>
        <authorList>
            <person name="Klenk H.-P."/>
        </authorList>
    </citation>
    <scope>NUCLEOTIDE SEQUENCE [LARGE SCALE GENOMIC DNA]</scope>
    <source>
        <strain evidence="1 2">DSM 43149</strain>
    </source>
</reference>
<dbReference type="Pfam" id="PF04672">
    <property type="entry name" value="Methyltransf_19"/>
    <property type="match status" value="1"/>
</dbReference>
<dbReference type="AlphaFoldDB" id="A0A7W7HXB4"/>
<evidence type="ECO:0000313" key="1">
    <source>
        <dbReference type="EMBL" id="MBB4762479.1"/>
    </source>
</evidence>
<dbReference type="EMBL" id="JACHNH010000001">
    <property type="protein sequence ID" value="MBB4762479.1"/>
    <property type="molecule type" value="Genomic_DNA"/>
</dbReference>
<dbReference type="SUPFAM" id="SSF53335">
    <property type="entry name" value="S-adenosyl-L-methionine-dependent methyltransferases"/>
    <property type="match status" value="1"/>
</dbReference>
<dbReference type="InterPro" id="IPR029063">
    <property type="entry name" value="SAM-dependent_MTases_sf"/>
</dbReference>
<dbReference type="RefSeq" id="WP_239087282.1">
    <property type="nucleotide sequence ID" value="NZ_BOMK01000012.1"/>
</dbReference>
<evidence type="ECO:0000313" key="2">
    <source>
        <dbReference type="Proteomes" id="UP000578112"/>
    </source>
</evidence>
<keyword evidence="2" id="KW-1185">Reference proteome</keyword>
<keyword evidence="1" id="KW-0808">Transferase</keyword>